<gene>
    <name evidence="2" type="ORF">HSR6_0617</name>
</gene>
<evidence type="ECO:0000313" key="3">
    <source>
        <dbReference type="Proteomes" id="UP000186165"/>
    </source>
</evidence>
<evidence type="ECO:0000256" key="1">
    <source>
        <dbReference type="SAM" id="MobiDB-lite"/>
    </source>
</evidence>
<protein>
    <submittedName>
        <fullName evidence="2">Uncharacterized protein</fullName>
    </submittedName>
</protein>
<name>A0A1J1AB20_9EURY</name>
<dbReference type="EMBL" id="CP016804">
    <property type="protein sequence ID" value="APE95077.1"/>
    <property type="molecule type" value="Genomic_DNA"/>
</dbReference>
<dbReference type="GeneID" id="30417140"/>
<dbReference type="OrthoDB" id="321964at2157"/>
<proteinExistence type="predicted"/>
<accession>A0A1J1AB20</accession>
<feature type="region of interest" description="Disordered" evidence="1">
    <location>
        <begin position="1"/>
        <end position="22"/>
    </location>
</feature>
<organism evidence="2 3">
    <name type="scientific">Halodesulfurarchaeum formicicum</name>
    <dbReference type="NCBI Taxonomy" id="1873524"/>
    <lineage>
        <taxon>Archaea</taxon>
        <taxon>Methanobacteriati</taxon>
        <taxon>Methanobacteriota</taxon>
        <taxon>Stenosarchaea group</taxon>
        <taxon>Halobacteria</taxon>
        <taxon>Halobacteriales</taxon>
        <taxon>Halobacteriaceae</taxon>
        <taxon>Halodesulfurarchaeum</taxon>
    </lineage>
</organism>
<keyword evidence="3" id="KW-1185">Reference proteome</keyword>
<dbReference type="RefSeq" id="WP_071932769.1">
    <property type="nucleotide sequence ID" value="NZ_CP016804.1"/>
</dbReference>
<dbReference type="KEGG" id="hhsr:HSR6_0617"/>
<dbReference type="Proteomes" id="UP000186165">
    <property type="component" value="Chromosome"/>
</dbReference>
<sequence>MGEPERGAWETVDVNPDPSTDLGYEHEPLTAIHVEEDGEQFIFLPSEDEHLTDAEFIIASPSSVRQLSDWR</sequence>
<evidence type="ECO:0000313" key="2">
    <source>
        <dbReference type="EMBL" id="APE95077.1"/>
    </source>
</evidence>
<dbReference type="AlphaFoldDB" id="A0A1J1AB20"/>
<reference evidence="3" key="1">
    <citation type="submission" date="2016-08" db="EMBL/GenBank/DDBJ databases">
        <title>Discovery of first anaerobic lithoheterotrophic haloarchae widely represented in hypersaline habitats.</title>
        <authorList>
            <person name="Sorokin D.Y."/>
            <person name="Kublanov I.V."/>
            <person name="Roman P."/>
            <person name="Sinninghe Damste J.S."/>
            <person name="Golyshin P.N."/>
            <person name="Rojo D."/>
            <person name="Ciordia S."/>
            <person name="Mena Md.C."/>
            <person name="Ferrer M."/>
            <person name="Smedile F."/>
            <person name="Messina E."/>
            <person name="La Cono V."/>
            <person name="Yakimov M.M."/>
        </authorList>
    </citation>
    <scope>NUCLEOTIDE SEQUENCE [LARGE SCALE GENOMIC DNA]</scope>
    <source>
        <strain evidence="3">HSR6</strain>
    </source>
</reference>